<keyword evidence="4" id="KW-1185">Reference proteome</keyword>
<dbReference type="InterPro" id="IPR029021">
    <property type="entry name" value="Prot-tyrosine_phosphatase-like"/>
</dbReference>
<name>A0ABY9YCM6_9GAMM</name>
<dbReference type="Proteomes" id="UP001305421">
    <property type="component" value="Chromosome"/>
</dbReference>
<keyword evidence="1" id="KW-0378">Hydrolase</keyword>
<dbReference type="RefSeq" id="WP_311183075.1">
    <property type="nucleotide sequence ID" value="NZ_CP115543.1"/>
</dbReference>
<evidence type="ECO:0000256" key="1">
    <source>
        <dbReference type="ARBA" id="ARBA00022801"/>
    </source>
</evidence>
<dbReference type="PRINTS" id="PR00700">
    <property type="entry name" value="PRTYPHPHTASE"/>
</dbReference>
<keyword evidence="3" id="KW-0649">Protein kinase inhibitor</keyword>
<evidence type="ECO:0000313" key="3">
    <source>
        <dbReference type="EMBL" id="WNH48516.1"/>
    </source>
</evidence>
<dbReference type="Pfam" id="PF22784">
    <property type="entry name" value="PTP-SAK"/>
    <property type="match status" value="1"/>
</dbReference>
<dbReference type="EMBL" id="CP115543">
    <property type="protein sequence ID" value="WNH48516.1"/>
    <property type="molecule type" value="Genomic_DNA"/>
</dbReference>
<protein>
    <submittedName>
        <fullName evidence="3">Cyclin-dependent kinase inhibitor 3 family protein</fullName>
    </submittedName>
</protein>
<dbReference type="InterPro" id="IPR000387">
    <property type="entry name" value="Tyr_Pase_dom"/>
</dbReference>
<proteinExistence type="predicted"/>
<dbReference type="Gene3D" id="3.90.190.10">
    <property type="entry name" value="Protein tyrosine phosphatase superfamily"/>
    <property type="match status" value="1"/>
</dbReference>
<feature type="domain" description="Tyrosine specific protein phosphatases" evidence="2">
    <location>
        <begin position="102"/>
        <end position="175"/>
    </location>
</feature>
<gene>
    <name evidence="3" type="ORF">PDM28_17935</name>
</gene>
<reference evidence="3 4" key="1">
    <citation type="submission" date="2022-12" db="EMBL/GenBank/DDBJ databases">
        <title>Two new species, Stenotrophomonas aracearum and Stenotrophomonas oahuensis, isolated from Anthurium (Araceae family) in Hawaii.</title>
        <authorList>
            <person name="Chunag S.C."/>
            <person name="Dobhal S."/>
            <person name="Alvarez A."/>
            <person name="Arif M."/>
        </authorList>
    </citation>
    <scope>NUCLEOTIDE SEQUENCE [LARGE SCALE GENOMIC DNA]</scope>
    <source>
        <strain evidence="3 4">A5588</strain>
    </source>
</reference>
<evidence type="ECO:0000313" key="4">
    <source>
        <dbReference type="Proteomes" id="UP001305421"/>
    </source>
</evidence>
<dbReference type="GO" id="GO:0004860">
    <property type="term" value="F:protein kinase inhibitor activity"/>
    <property type="evidence" value="ECO:0007669"/>
    <property type="project" value="UniProtKB-KW"/>
</dbReference>
<dbReference type="InterPro" id="IPR003595">
    <property type="entry name" value="Tyr_Pase_cat"/>
</dbReference>
<dbReference type="InterPro" id="IPR050561">
    <property type="entry name" value="PTP"/>
</dbReference>
<dbReference type="PANTHER" id="PTHR23339">
    <property type="entry name" value="TYROSINE SPECIFIC PROTEIN PHOSPHATASE AND DUAL SPECIFICITY PROTEIN PHOSPHATASE"/>
    <property type="match status" value="1"/>
</dbReference>
<dbReference type="InterPro" id="IPR057023">
    <property type="entry name" value="PTP-SAK"/>
</dbReference>
<evidence type="ECO:0000259" key="2">
    <source>
        <dbReference type="PROSITE" id="PS50056"/>
    </source>
</evidence>
<sequence>MVRTSLTHPLNIATLPVGSCGGAIGVTFAPGKYQEVAMTGSWARDLDLDLGVIVKWGARHLITLIEAWEFEELRVSSLPQCATTHGLIWHGLPITDGAAPDERLLDRWKSLGPMLCAELLDGAKVVVHCKGGLGRAGTVASMLLLESGSAVDPEDAMARVRFARPGAIETTQQETFIRWWAEYVNTTCPD</sequence>
<dbReference type="PROSITE" id="PS50056">
    <property type="entry name" value="TYR_PHOSPHATASE_2"/>
    <property type="match status" value="1"/>
</dbReference>
<dbReference type="SUPFAM" id="SSF52799">
    <property type="entry name" value="(Phosphotyrosine protein) phosphatases II"/>
    <property type="match status" value="1"/>
</dbReference>
<dbReference type="CDD" id="cd14505">
    <property type="entry name" value="CDKN3-like"/>
    <property type="match status" value="1"/>
</dbReference>
<dbReference type="SMART" id="SM00404">
    <property type="entry name" value="PTPc_motif"/>
    <property type="match status" value="1"/>
</dbReference>
<dbReference type="InterPro" id="IPR000242">
    <property type="entry name" value="PTP_cat"/>
</dbReference>
<organism evidence="3 4">
    <name type="scientific">Stenotrophomonas aracearum</name>
    <dbReference type="NCBI Taxonomy" id="3003272"/>
    <lineage>
        <taxon>Bacteria</taxon>
        <taxon>Pseudomonadati</taxon>
        <taxon>Pseudomonadota</taxon>
        <taxon>Gammaproteobacteria</taxon>
        <taxon>Lysobacterales</taxon>
        <taxon>Lysobacteraceae</taxon>
        <taxon>Stenotrophomonas</taxon>
    </lineage>
</organism>
<accession>A0ABY9YCM6</accession>